<evidence type="ECO:0000256" key="1">
    <source>
        <dbReference type="SAM" id="SignalP"/>
    </source>
</evidence>
<keyword evidence="3" id="KW-1185">Reference proteome</keyword>
<evidence type="ECO:0000313" key="2">
    <source>
        <dbReference type="EMBL" id="MCK9688673.1"/>
    </source>
</evidence>
<dbReference type="Pfam" id="PF05960">
    <property type="entry name" value="DUF885"/>
    <property type="match status" value="1"/>
</dbReference>
<dbReference type="InterPro" id="IPR010281">
    <property type="entry name" value="DUF885"/>
</dbReference>
<evidence type="ECO:0000313" key="3">
    <source>
        <dbReference type="Proteomes" id="UP001139353"/>
    </source>
</evidence>
<protein>
    <submittedName>
        <fullName evidence="2">DUF885 domain-containing protein</fullName>
    </submittedName>
</protein>
<dbReference type="Proteomes" id="UP001139353">
    <property type="component" value="Unassembled WGS sequence"/>
</dbReference>
<sequence>MNLSRSKLSLALAGALALLASTAHAAPDPAATHRFEQVVHDFYEHYLATHPEEATQLGDHRFDRKSGDSSAAGVAADRRLYRKTLDVIQAIPASSLPPDDAVDREILENDLRARLYDIEVLKTYTWQVTDYSATEGVYVLLARDFAPIKHRLADANLRLQAIPKLVAAAKQNLQRPPRVFTETAIAQNKGAISFLQDDIDDFIKQAPAMEAQLAPARARAIAALKDYGTWLEKTLLPRSDGDFRFGKEHFDQRLKFSLDSDLSADEILRRAEADLLVTQKQMEDTALPLYKRWFPDKPTDGVDGHAIVRAVLDKIAETHPNNDTIVAEARGDLDKATAFVREHKLVTVPDRPIKVIVMPEFQRGAAVAFCDWAGPLDKDGITFYAISPTPADWSPQRVESQYREDNSAELRDITAHEAMPGHYLQGAHASQVHFPTLVRAMTYSGTFVEGWAVYAEQFMAEAGWGGDETRMEQLKVRLRTDTNAIIDQKIHTAGMTEDQAKRLMMETGYQEEGEAAGKWRRAEMSAGQLSTYFVGVQEQLALAHDLQAKMGGDMLAVRDRMLSHGSIATKYVRELEGLPPADTALTAK</sequence>
<dbReference type="EMBL" id="JAJLJH010000009">
    <property type="protein sequence ID" value="MCK9688673.1"/>
    <property type="molecule type" value="Genomic_DNA"/>
</dbReference>
<dbReference type="RefSeq" id="WP_275684718.1">
    <property type="nucleotide sequence ID" value="NZ_JAJLJH010000009.1"/>
</dbReference>
<dbReference type="AlphaFoldDB" id="A0A9X1YM58"/>
<dbReference type="PANTHER" id="PTHR33361">
    <property type="entry name" value="GLR0591 PROTEIN"/>
    <property type="match status" value="1"/>
</dbReference>
<gene>
    <name evidence="2" type="ORF">LPC04_23425</name>
</gene>
<accession>A0A9X1YM58</accession>
<keyword evidence="1" id="KW-0732">Signal</keyword>
<feature type="signal peptide" evidence="1">
    <location>
        <begin position="1"/>
        <end position="25"/>
    </location>
</feature>
<proteinExistence type="predicted"/>
<feature type="chain" id="PRO_5040755066" evidence="1">
    <location>
        <begin position="26"/>
        <end position="588"/>
    </location>
</feature>
<dbReference type="PANTHER" id="PTHR33361:SF15">
    <property type="entry name" value="DUF885 FAMILY LIPOPROTEIN"/>
    <property type="match status" value="1"/>
</dbReference>
<organism evidence="2 3">
    <name type="scientific">Scleromatobacter humisilvae</name>
    <dbReference type="NCBI Taxonomy" id="2897159"/>
    <lineage>
        <taxon>Bacteria</taxon>
        <taxon>Pseudomonadati</taxon>
        <taxon>Pseudomonadota</taxon>
        <taxon>Betaproteobacteria</taxon>
        <taxon>Burkholderiales</taxon>
        <taxon>Sphaerotilaceae</taxon>
        <taxon>Scleromatobacter</taxon>
    </lineage>
</organism>
<comment type="caution">
    <text evidence="2">The sequence shown here is derived from an EMBL/GenBank/DDBJ whole genome shotgun (WGS) entry which is preliminary data.</text>
</comment>
<reference evidence="2" key="1">
    <citation type="submission" date="2021-11" db="EMBL/GenBank/DDBJ databases">
        <title>BS-T2-15 a new species belonging to the Comamonadaceae family isolated from the soil of a French oak forest.</title>
        <authorList>
            <person name="Mieszkin S."/>
            <person name="Alain K."/>
        </authorList>
    </citation>
    <scope>NUCLEOTIDE SEQUENCE</scope>
    <source>
        <strain evidence="2">BS-T2-15</strain>
    </source>
</reference>
<name>A0A9X1YM58_9BURK</name>